<dbReference type="Pfam" id="PF19054">
    <property type="entry name" value="DUF5753"/>
    <property type="match status" value="1"/>
</dbReference>
<evidence type="ECO:0000313" key="3">
    <source>
        <dbReference type="Proteomes" id="UP001501509"/>
    </source>
</evidence>
<keyword evidence="3" id="KW-1185">Reference proteome</keyword>
<dbReference type="EMBL" id="BAAATD010000001">
    <property type="protein sequence ID" value="GAA2578353.1"/>
    <property type="molecule type" value="Genomic_DNA"/>
</dbReference>
<dbReference type="InterPro" id="IPR043917">
    <property type="entry name" value="DUF5753"/>
</dbReference>
<dbReference type="SUPFAM" id="SSF47413">
    <property type="entry name" value="lambda repressor-like DNA-binding domains"/>
    <property type="match status" value="1"/>
</dbReference>
<accession>A0ABN3PD45</accession>
<dbReference type="InterPro" id="IPR010982">
    <property type="entry name" value="Lambda_DNA-bd_dom_sf"/>
</dbReference>
<evidence type="ECO:0000313" key="2">
    <source>
        <dbReference type="EMBL" id="GAA2578353.1"/>
    </source>
</evidence>
<dbReference type="InterPro" id="IPR001387">
    <property type="entry name" value="Cro/C1-type_HTH"/>
</dbReference>
<protein>
    <submittedName>
        <fullName evidence="2">Helix-turn-helix transcriptional regulator</fullName>
    </submittedName>
</protein>
<dbReference type="CDD" id="cd00093">
    <property type="entry name" value="HTH_XRE"/>
    <property type="match status" value="1"/>
</dbReference>
<dbReference type="Proteomes" id="UP001501509">
    <property type="component" value="Unassembled WGS sequence"/>
</dbReference>
<dbReference type="PROSITE" id="PS50943">
    <property type="entry name" value="HTH_CROC1"/>
    <property type="match status" value="1"/>
</dbReference>
<dbReference type="Gene3D" id="1.10.260.40">
    <property type="entry name" value="lambda repressor-like DNA-binding domains"/>
    <property type="match status" value="1"/>
</dbReference>
<organism evidence="2 3">
    <name type="scientific">Actinomadura fulvescens</name>
    <dbReference type="NCBI Taxonomy" id="46160"/>
    <lineage>
        <taxon>Bacteria</taxon>
        <taxon>Bacillati</taxon>
        <taxon>Actinomycetota</taxon>
        <taxon>Actinomycetes</taxon>
        <taxon>Streptosporangiales</taxon>
        <taxon>Thermomonosporaceae</taxon>
        <taxon>Actinomadura</taxon>
    </lineage>
</organism>
<sequence length="269" mass="30015">MSRRESLNPEGSLWDLTAVQLRRHREERKISGSALGVLLGVDRSTVSRLESGEIKLLEKHARTIDREWGTAGLFGGLLRFAKEGHDREWFATHLSMEARASELRIWEALWIPGLLQTETYIRAAVEAARLPGIEDRVAVRLNRQECLTRTPPPILRVMLDEGVIKQPVGSPEVMREQLAQLLELGRQPHISIRIVPTSVGAHVGRDGSFKILTVDGIDSAYIEASKEGRLVQDATDVRSFRLKFDNISDHALPVGASAEVIAQAMEAHR</sequence>
<reference evidence="2 3" key="1">
    <citation type="journal article" date="2019" name="Int. J. Syst. Evol. Microbiol.">
        <title>The Global Catalogue of Microorganisms (GCM) 10K type strain sequencing project: providing services to taxonomists for standard genome sequencing and annotation.</title>
        <authorList>
            <consortium name="The Broad Institute Genomics Platform"/>
            <consortium name="The Broad Institute Genome Sequencing Center for Infectious Disease"/>
            <person name="Wu L."/>
            <person name="Ma J."/>
        </authorList>
    </citation>
    <scope>NUCLEOTIDE SEQUENCE [LARGE SCALE GENOMIC DNA]</scope>
    <source>
        <strain evidence="2 3">JCM 6833</strain>
    </source>
</reference>
<dbReference type="SMART" id="SM00530">
    <property type="entry name" value="HTH_XRE"/>
    <property type="match status" value="1"/>
</dbReference>
<name>A0ABN3PD45_9ACTN</name>
<comment type="caution">
    <text evidence="2">The sequence shown here is derived from an EMBL/GenBank/DDBJ whole genome shotgun (WGS) entry which is preliminary data.</text>
</comment>
<evidence type="ECO:0000259" key="1">
    <source>
        <dbReference type="PROSITE" id="PS50943"/>
    </source>
</evidence>
<feature type="domain" description="HTH cro/C1-type" evidence="1">
    <location>
        <begin position="21"/>
        <end position="55"/>
    </location>
</feature>
<dbReference type="Pfam" id="PF13560">
    <property type="entry name" value="HTH_31"/>
    <property type="match status" value="1"/>
</dbReference>
<gene>
    <name evidence="2" type="ORF">GCM10010411_08570</name>
</gene>
<proteinExistence type="predicted"/>